<dbReference type="InterPro" id="IPR001173">
    <property type="entry name" value="Glyco_trans_2-like"/>
</dbReference>
<dbReference type="AlphaFoldDB" id="A0A6C7E856"/>
<accession>A0A6C7E856</accession>
<evidence type="ECO:0000313" key="2">
    <source>
        <dbReference type="EMBL" id="BAN03844.1"/>
    </source>
</evidence>
<proteinExistence type="predicted"/>
<evidence type="ECO:0000313" key="3">
    <source>
        <dbReference type="Proteomes" id="UP000011863"/>
    </source>
</evidence>
<dbReference type="SUPFAM" id="SSF53448">
    <property type="entry name" value="Nucleotide-diphospho-sugar transferases"/>
    <property type="match status" value="1"/>
</dbReference>
<dbReference type="InterPro" id="IPR029044">
    <property type="entry name" value="Nucleotide-diphossugar_trans"/>
</dbReference>
<dbReference type="PANTHER" id="PTHR43630:SF2">
    <property type="entry name" value="GLYCOSYLTRANSFERASE"/>
    <property type="match status" value="1"/>
</dbReference>
<protein>
    <submittedName>
        <fullName evidence="2">Glycosyltransferase</fullName>
        <ecNumber evidence="2">2.4.-.-</ecNumber>
    </submittedName>
</protein>
<dbReference type="EC" id="2.4.-.-" evidence="2"/>
<dbReference type="InterPro" id="IPR011990">
    <property type="entry name" value="TPR-like_helical_dom_sf"/>
</dbReference>
<keyword evidence="2" id="KW-0808">Transferase</keyword>
<organism evidence="2 3">
    <name type="scientific">Ilumatobacter coccineus (strain NBRC 103263 / KCTC 29153 / YM16-304)</name>
    <dbReference type="NCBI Taxonomy" id="1313172"/>
    <lineage>
        <taxon>Bacteria</taxon>
        <taxon>Bacillati</taxon>
        <taxon>Actinomycetota</taxon>
        <taxon>Acidimicrobiia</taxon>
        <taxon>Acidimicrobiales</taxon>
        <taxon>Ilumatobacteraceae</taxon>
        <taxon>Ilumatobacter</taxon>
    </lineage>
</organism>
<dbReference type="PANTHER" id="PTHR43630">
    <property type="entry name" value="POLY-BETA-1,6-N-ACETYL-D-GLUCOSAMINE SYNTHASE"/>
    <property type="match status" value="1"/>
</dbReference>
<dbReference type="Pfam" id="PF00535">
    <property type="entry name" value="Glycos_transf_2"/>
    <property type="match status" value="1"/>
</dbReference>
<reference evidence="2 3" key="1">
    <citation type="journal article" date="2013" name="Int. J. Syst. Evol. Microbiol.">
        <title>Ilumatobacter nonamiense sp. nov. and Ilumatobacter coccineum sp. nov., isolated from seashore sand.</title>
        <authorList>
            <person name="Matsumoto A."/>
            <person name="Kasai H."/>
            <person name="Matsuo Y."/>
            <person name="Shizuri Y."/>
            <person name="Ichikawa N."/>
            <person name="Fujita N."/>
            <person name="Omura S."/>
            <person name="Takahashi Y."/>
        </authorList>
    </citation>
    <scope>NUCLEOTIDE SEQUENCE [LARGE SCALE GENOMIC DNA]</scope>
    <source>
        <strain evidence="3">NBRC 103263 / KCTC 29153 / YM16-304</strain>
    </source>
</reference>
<feature type="domain" description="Glycosyltransferase 2-like" evidence="1">
    <location>
        <begin position="8"/>
        <end position="126"/>
    </location>
</feature>
<dbReference type="RefSeq" id="WP_015443091.1">
    <property type="nucleotide sequence ID" value="NC_020520.1"/>
</dbReference>
<name>A0A6C7E856_ILUCY</name>
<keyword evidence="3" id="KW-1185">Reference proteome</keyword>
<dbReference type="GO" id="GO:0016757">
    <property type="term" value="F:glycosyltransferase activity"/>
    <property type="evidence" value="ECO:0007669"/>
    <property type="project" value="UniProtKB-KW"/>
</dbReference>
<dbReference type="OrthoDB" id="9815923at2"/>
<evidence type="ECO:0000259" key="1">
    <source>
        <dbReference type="Pfam" id="PF00535"/>
    </source>
</evidence>
<dbReference type="KEGG" id="aym:YM304_35300"/>
<dbReference type="Proteomes" id="UP000011863">
    <property type="component" value="Chromosome"/>
</dbReference>
<dbReference type="Gene3D" id="1.25.40.10">
    <property type="entry name" value="Tetratricopeptide repeat domain"/>
    <property type="match status" value="1"/>
</dbReference>
<keyword evidence="2" id="KW-0328">Glycosyltransferase</keyword>
<dbReference type="Gene3D" id="3.90.550.10">
    <property type="entry name" value="Spore Coat Polysaccharide Biosynthesis Protein SpsA, Chain A"/>
    <property type="match status" value="1"/>
</dbReference>
<dbReference type="EMBL" id="AP012057">
    <property type="protein sequence ID" value="BAN03844.1"/>
    <property type="molecule type" value="Genomic_DNA"/>
</dbReference>
<gene>
    <name evidence="2" type="ORF">YM304_35300</name>
</gene>
<sequence>MGSRPLLSAAIIVRDEADFLRTCLASITDVCDEIVVVDTGSTDDSVAVAASFGAVQTTRPWDGDFSAARNTALDLATGRWILYIDADERLDASDADALRDELERATDSIALRVWFRARPIWSPYREFRLWRHRPDIRFAGRIHETMVPDIQRVAAAEGLTIDDSALFRLTHYGYEGDQTAKHRRNLPLLEQRVSETPDRVYLWNHLGNIREALGDMAGARQAWTTGIEVIRAKGLVDRTDVLCYAGLGLHLLANGHDVSDLVGEMSEVCPWYRTLDWLAAKNHASHGRPDAAIPHLQALLAVGLDPIDDSLAYNNAMFTDWAWELLVECQIEIDDMVGAAATAATAAAARPGDFAWRTKSMALAARAKRRSP</sequence>
<dbReference type="CDD" id="cd02511">
    <property type="entry name" value="Beta4Glucosyltransferase"/>
    <property type="match status" value="1"/>
</dbReference>